<dbReference type="PROSITE" id="PS50175">
    <property type="entry name" value="ASP_PROT_RETROV"/>
    <property type="match status" value="1"/>
</dbReference>
<dbReference type="Gene3D" id="2.40.70.10">
    <property type="entry name" value="Acid Proteases"/>
    <property type="match status" value="2"/>
</dbReference>
<dbReference type="Gene3D" id="1.25.40.10">
    <property type="entry name" value="Tetratricopeptide repeat domain"/>
    <property type="match status" value="1"/>
</dbReference>
<dbReference type="SMART" id="SM00671">
    <property type="entry name" value="SEL1"/>
    <property type="match status" value="1"/>
</dbReference>
<protein>
    <recommendedName>
        <fullName evidence="3">Peptidase A2 domain-containing protein</fullName>
    </recommendedName>
</protein>
<feature type="signal peptide" evidence="2">
    <location>
        <begin position="1"/>
        <end position="21"/>
    </location>
</feature>
<dbReference type="SUPFAM" id="SSF50630">
    <property type="entry name" value="Acid proteases"/>
    <property type="match status" value="2"/>
</dbReference>
<feature type="chain" id="PRO_5046128487" description="Peptidase A2 domain-containing protein" evidence="2">
    <location>
        <begin position="22"/>
        <end position="502"/>
    </location>
</feature>
<keyword evidence="1" id="KW-0378">Hydrolase</keyword>
<name>A0ABX0PHU7_9BURK</name>
<organism evidence="4 5">
    <name type="scientific">Telluria antibiotica</name>
    <dbReference type="NCBI Taxonomy" id="2717319"/>
    <lineage>
        <taxon>Bacteria</taxon>
        <taxon>Pseudomonadati</taxon>
        <taxon>Pseudomonadota</taxon>
        <taxon>Betaproteobacteria</taxon>
        <taxon>Burkholderiales</taxon>
        <taxon>Oxalobacteraceae</taxon>
        <taxon>Telluria group</taxon>
        <taxon>Telluria</taxon>
    </lineage>
</organism>
<dbReference type="InterPro" id="IPR011990">
    <property type="entry name" value="TPR-like_helical_dom_sf"/>
</dbReference>
<gene>
    <name evidence="4" type="ORF">HAV22_24835</name>
</gene>
<dbReference type="Pfam" id="PF13650">
    <property type="entry name" value="Asp_protease_2"/>
    <property type="match status" value="1"/>
</dbReference>
<dbReference type="InterPro" id="IPR006597">
    <property type="entry name" value="Sel1-like"/>
</dbReference>
<comment type="caution">
    <text evidence="4">The sequence shown here is derived from an EMBL/GenBank/DDBJ whole genome shotgun (WGS) entry which is preliminary data.</text>
</comment>
<dbReference type="InterPro" id="IPR001969">
    <property type="entry name" value="Aspartic_peptidase_AS"/>
</dbReference>
<keyword evidence="5" id="KW-1185">Reference proteome</keyword>
<dbReference type="Proteomes" id="UP000716322">
    <property type="component" value="Unassembled WGS sequence"/>
</dbReference>
<dbReference type="EMBL" id="JAAQOM010000017">
    <property type="protein sequence ID" value="NIA56854.1"/>
    <property type="molecule type" value="Genomic_DNA"/>
</dbReference>
<dbReference type="Pfam" id="PF08238">
    <property type="entry name" value="Sel1"/>
    <property type="match status" value="1"/>
</dbReference>
<evidence type="ECO:0000259" key="3">
    <source>
        <dbReference type="PROSITE" id="PS50175"/>
    </source>
</evidence>
<dbReference type="RefSeq" id="WP_166862868.1">
    <property type="nucleotide sequence ID" value="NZ_JAAQOM010000017.1"/>
</dbReference>
<dbReference type="Pfam" id="PF13975">
    <property type="entry name" value="gag-asp_proteas"/>
    <property type="match status" value="1"/>
</dbReference>
<keyword evidence="2" id="KW-0732">Signal</keyword>
<dbReference type="InterPro" id="IPR021109">
    <property type="entry name" value="Peptidase_aspartic_dom_sf"/>
</dbReference>
<dbReference type="PROSITE" id="PS00141">
    <property type="entry name" value="ASP_PROTEASE"/>
    <property type="match status" value="1"/>
</dbReference>
<accession>A0ABX0PHU7</accession>
<evidence type="ECO:0000256" key="2">
    <source>
        <dbReference type="SAM" id="SignalP"/>
    </source>
</evidence>
<proteinExistence type="predicted"/>
<dbReference type="SUPFAM" id="SSF81901">
    <property type="entry name" value="HCP-like"/>
    <property type="match status" value="1"/>
</dbReference>
<dbReference type="InterPro" id="IPR034122">
    <property type="entry name" value="Retropepsin-like_bacterial"/>
</dbReference>
<feature type="domain" description="Peptidase A2" evidence="3">
    <location>
        <begin position="58"/>
        <end position="95"/>
    </location>
</feature>
<reference evidence="4 5" key="1">
    <citation type="submission" date="2020-03" db="EMBL/GenBank/DDBJ databases">
        <title>Genome sequence of strain Massilia sp. TW-1.</title>
        <authorList>
            <person name="Chaudhary D.K."/>
        </authorList>
    </citation>
    <scope>NUCLEOTIDE SEQUENCE [LARGE SCALE GENOMIC DNA]</scope>
    <source>
        <strain evidence="4 5">TW-1</strain>
    </source>
</reference>
<evidence type="ECO:0000313" key="5">
    <source>
        <dbReference type="Proteomes" id="UP000716322"/>
    </source>
</evidence>
<evidence type="ECO:0000313" key="4">
    <source>
        <dbReference type="EMBL" id="NIA56854.1"/>
    </source>
</evidence>
<dbReference type="InterPro" id="IPR001995">
    <property type="entry name" value="Peptidase_A2_cat"/>
</dbReference>
<dbReference type="CDD" id="cd05483">
    <property type="entry name" value="retropepsin_like_bacteria"/>
    <property type="match status" value="2"/>
</dbReference>
<sequence>MNTTLRIAPLLFCLISGLAHAAGDASQCTYTELGSLPLRYVGESLVPAVDGTINGMPAAMLVDTGSSETSLTMNGATRRDLPLHLTGTWIEGIGGAALLYRTRAKEFSIGPMHNNSRTELTVIGSMSHTPAFDAILGAPVLLQTDLEFDLRAKRMTFFKSRDCDKTQLLLWKEPTIVLPFERTDDPSPNPHFTIVVNGKEMDAIIDSGAHRTVITLDAAKRAGIDVNGPGAVRLGDAGGVGKDRAPLWVAPVKTVRFGDEAIGNVEIGVIDPQGARDFDVLLGQDFLRAHRVLFAMSQRNLYIAYLGGDVFTRGTGLEPWMRAEADAGSGDAQYALANIYENGWGVKADTKQAEAWLDKAAAAGQPNAVLEVGRRDMLDGHPDKAIPQLRRALDQLPAHRYGPLWLYVARVRNGESALAQTELVAALKRQKEDDWPRPIADFYLGRIDAARLLKEAGKDAAFARDRTCTAQAFMTEWHEARGETLDAGALRTALHANCASDL</sequence>
<evidence type="ECO:0000256" key="1">
    <source>
        <dbReference type="ARBA" id="ARBA00022801"/>
    </source>
</evidence>